<name>A0A8H6FB34_9LECA</name>
<feature type="transmembrane region" description="Helical" evidence="3">
    <location>
        <begin position="1457"/>
        <end position="1487"/>
    </location>
</feature>
<feature type="compositionally biased region" description="Basic and acidic residues" evidence="2">
    <location>
        <begin position="851"/>
        <end position="861"/>
    </location>
</feature>
<evidence type="ECO:0000313" key="5">
    <source>
        <dbReference type="Proteomes" id="UP000593566"/>
    </source>
</evidence>
<keyword evidence="3" id="KW-1133">Transmembrane helix</keyword>
<sequence>MAFDENASVGTETGESIPQKPPVTKVNLCGLEGVERLVVPSDKSTRSFIPFGVDGTLVIISPYGEVLRMSKYIADDNPRVICLSSPGISMDRRYLNGLGARMQRRAQIRKSGLSIRLMADSKVEDPIKTPLEWINGRWPCIHYEIDGVLVSVLFTVNEGVLSQQFSIENPSNENKAVRFALQIRGAIVRTLRVAHGRWANPDEDDTFPDESEPLLRPNASGPYNIVERERERSPDEPLQQDGITVTNAVKGEAVIAVFHNDGLLQLDGTASVPIRNPYDTDSDDEDSDGLNGDTQSKSDQTAPSASSGVLRIPSKGVQKLVLQYKLQSHSGEEPRSPNRLDVETFLKTDQSRNWSFKEDHEFNSIFRRYLEHILCLCLVDVTPGPGEERRIPFMNDITLESESTPLGDFYIFRYLLFMYQLLKTDNYISTHLICQNRDKDASSFEKAELQARIKEACIGHLRWCFEESVFLARQSWPASPRTESDNNELDESPSAQFFVGSLQMLKLSEFSRVFEGEGKLVKACLQMGTKLWLDALDTERDERSRLWYKDTRKTYIAWGGRRGEGSEWLHFPEYRLGDLIYTWKALKSLEAMSVEFKDDTNDSPDTLERLEDLKLRAHDVRETILQCFAYQPQDARSTNSNHIVDRSNRRDPEHAVAKNGSAPVSFAIAVRRSRERDRRLFYAKDSMLHDGITWDFFKNDIQFEAYSAKNEPTKVDVQLSWQNTMQAQGIDHETTWKKPLRYALAIIMASHHISLDDSKSPDELAELSWKRLPRCVMSHGLFANQLDRDTKLPRMLRPLYSSDKPHSPWATWELATLMLVRRFKNLDLEILKDVTLPVPREESASQDEDVDTKRGTTERKTMSFQPPDGSISEKMRSALMKKVVLEKRRTSSHKKVDFKQVSDPKERRAKEWLYPYPDFITKRPPYDSMKEEYDGMEHRLEIDLQNRLTDSHRTKFKSILARGFEKWSQEKSFSAGNYSAVVVNVGQHKRNDPDIDWYDAEDLDGHLRRARSIRDAKKRFHFFQLANMEEKSRTYIPEDPRNEENLEEEARSDHVCDRHQRAFPQIFKGSKRAFLKKASLSYRFVGDMGDKFWTGYLLTHLPADSEILPKPDDYYGFRDIQEWFHEDRKIDQRKVLEPFLVEKMVAELFQSTDKILKTIDDWLNPEIDVSEDGKALTQPKVSKADDRFVDVQYNRSAICLDLDATLRILRRLSKANVDSLSQWAKREQTRSFQPRWSEKDEFKFRELIDFQKRRAEQQISRVNDQFRRIQDSIEQVRTHRQELINNINLAESRTAAHESENIRIFTYATVIFYPLSFVASLFSMQGPPNHITTPLFLQATAIALVITLLMVFNAEILAWPIRRLRYIVSRSARERMGRTPNTFPVTWEKTLDHIKDAEEHDILHDHEMPKWPRSKFVYLLFLVVYFFVDFPASRIVLAYESVTKSEASSPYHATLAIVRIFIALILSPVFVVSWTILVIWSLLCWTLTKVWTVPLRRWNEVQEQSNKKQNDHLREKFEADAKAEAEAEAKAKEKAKEQDGAKDDDRESTDPVPRGEKTNKKEKPKTVDERIDDTRKKERKEKDDRIRQHVKLLINPPELYERMEHNALRLRRKKKREGEDDTTSSRTSRKASATDLLPSDENGAVSATQNHNPVRRSVWRLIFGRPERKQDDERLVEGRDK</sequence>
<dbReference type="Gene3D" id="1.20.58.340">
    <property type="entry name" value="Magnesium transport protein CorA, transmembrane region"/>
    <property type="match status" value="1"/>
</dbReference>
<reference evidence="4 5" key="1">
    <citation type="journal article" date="2020" name="Genomics">
        <title>Complete, high-quality genomes from long-read metagenomic sequencing of two wolf lichen thalli reveals enigmatic genome architecture.</title>
        <authorList>
            <person name="McKenzie S.K."/>
            <person name="Walston R.F."/>
            <person name="Allen J.L."/>
        </authorList>
    </citation>
    <scope>NUCLEOTIDE SEQUENCE [LARGE SCALE GENOMIC DNA]</scope>
    <source>
        <strain evidence="4">WasteWater1</strain>
    </source>
</reference>
<comment type="caution">
    <text evidence="4">The sequence shown here is derived from an EMBL/GenBank/DDBJ whole genome shotgun (WGS) entry which is preliminary data.</text>
</comment>
<feature type="transmembrane region" description="Helical" evidence="3">
    <location>
        <begin position="1335"/>
        <end position="1361"/>
    </location>
</feature>
<keyword evidence="1" id="KW-0175">Coiled coil</keyword>
<feature type="compositionally biased region" description="Acidic residues" evidence="2">
    <location>
        <begin position="201"/>
        <end position="212"/>
    </location>
</feature>
<dbReference type="GO" id="GO:0046873">
    <property type="term" value="F:metal ion transmembrane transporter activity"/>
    <property type="evidence" value="ECO:0007669"/>
    <property type="project" value="InterPro"/>
</dbReference>
<feature type="region of interest" description="Disordered" evidence="2">
    <location>
        <begin position="840"/>
        <end position="871"/>
    </location>
</feature>
<feature type="compositionally biased region" description="Polar residues" evidence="2">
    <location>
        <begin position="295"/>
        <end position="307"/>
    </location>
</feature>
<feature type="coiled-coil region" evidence="1">
    <location>
        <begin position="1252"/>
        <end position="1300"/>
    </location>
</feature>
<gene>
    <name evidence="4" type="ORF">HO133_002124</name>
</gene>
<feature type="compositionally biased region" description="Basic and acidic residues" evidence="2">
    <location>
        <begin position="1502"/>
        <end position="1587"/>
    </location>
</feature>
<protein>
    <submittedName>
        <fullName evidence="4">Uncharacterized protein</fullName>
    </submittedName>
</protein>
<feature type="region of interest" description="Disordered" evidence="2">
    <location>
        <begin position="1502"/>
        <end position="1663"/>
    </location>
</feature>
<dbReference type="GeneID" id="59330538"/>
<evidence type="ECO:0000256" key="2">
    <source>
        <dbReference type="SAM" id="MobiDB-lite"/>
    </source>
</evidence>
<proteinExistence type="predicted"/>
<dbReference type="RefSeq" id="XP_037150704.1">
    <property type="nucleotide sequence ID" value="XM_037293051.1"/>
</dbReference>
<feature type="compositionally biased region" description="Basic and acidic residues" evidence="2">
    <location>
        <begin position="226"/>
        <end position="235"/>
    </location>
</feature>
<feature type="transmembrane region" description="Helical" evidence="3">
    <location>
        <begin position="1416"/>
        <end position="1437"/>
    </location>
</feature>
<feature type="region of interest" description="Disordered" evidence="2">
    <location>
        <begin position="270"/>
        <end position="309"/>
    </location>
</feature>
<organism evidence="4 5">
    <name type="scientific">Letharia lupina</name>
    <dbReference type="NCBI Taxonomy" id="560253"/>
    <lineage>
        <taxon>Eukaryota</taxon>
        <taxon>Fungi</taxon>
        <taxon>Dikarya</taxon>
        <taxon>Ascomycota</taxon>
        <taxon>Pezizomycotina</taxon>
        <taxon>Lecanoromycetes</taxon>
        <taxon>OSLEUM clade</taxon>
        <taxon>Lecanoromycetidae</taxon>
        <taxon>Lecanorales</taxon>
        <taxon>Lecanorineae</taxon>
        <taxon>Parmeliaceae</taxon>
        <taxon>Letharia</taxon>
    </lineage>
</organism>
<dbReference type="Pfam" id="PF01544">
    <property type="entry name" value="CorA"/>
    <property type="match status" value="1"/>
</dbReference>
<feature type="compositionally biased region" description="Low complexity" evidence="2">
    <location>
        <begin position="1624"/>
        <end position="1634"/>
    </location>
</feature>
<keyword evidence="3" id="KW-0812">Transmembrane</keyword>
<dbReference type="InterPro" id="IPR002523">
    <property type="entry name" value="MgTranspt_CorA/ZnTranspt_ZntB"/>
</dbReference>
<evidence type="ECO:0000256" key="1">
    <source>
        <dbReference type="SAM" id="Coils"/>
    </source>
</evidence>
<feature type="region of interest" description="Disordered" evidence="2">
    <location>
        <begin position="198"/>
        <end position="242"/>
    </location>
</feature>
<feature type="region of interest" description="Disordered" evidence="2">
    <location>
        <begin position="1"/>
        <end position="22"/>
    </location>
</feature>
<keyword evidence="3" id="KW-0472">Membrane</keyword>
<dbReference type="Proteomes" id="UP000593566">
    <property type="component" value="Unassembled WGS sequence"/>
</dbReference>
<dbReference type="GO" id="GO:0016020">
    <property type="term" value="C:membrane"/>
    <property type="evidence" value="ECO:0007669"/>
    <property type="project" value="InterPro"/>
</dbReference>
<evidence type="ECO:0000256" key="3">
    <source>
        <dbReference type="SAM" id="Phobius"/>
    </source>
</evidence>
<evidence type="ECO:0000313" key="4">
    <source>
        <dbReference type="EMBL" id="KAF6221269.1"/>
    </source>
</evidence>
<dbReference type="EMBL" id="JACCJB010000014">
    <property type="protein sequence ID" value="KAF6221269.1"/>
    <property type="molecule type" value="Genomic_DNA"/>
</dbReference>
<keyword evidence="5" id="KW-1185">Reference proteome</keyword>
<accession>A0A8H6FB34</accession>